<dbReference type="SMART" id="SM01118">
    <property type="entry name" value="CYTH"/>
    <property type="match status" value="1"/>
</dbReference>
<dbReference type="Proteomes" id="UP001216907">
    <property type="component" value="Unassembled WGS sequence"/>
</dbReference>
<dbReference type="EMBL" id="JARRAG010000002">
    <property type="protein sequence ID" value="MDG3005276.1"/>
    <property type="molecule type" value="Genomic_DNA"/>
</dbReference>
<dbReference type="PANTHER" id="PTHR21028">
    <property type="entry name" value="SI:CH211-156B7.4"/>
    <property type="match status" value="1"/>
</dbReference>
<accession>A0ABT6FCP9</accession>
<feature type="domain" description="CYTH" evidence="1">
    <location>
        <begin position="2"/>
        <end position="182"/>
    </location>
</feature>
<dbReference type="InterPro" id="IPR033469">
    <property type="entry name" value="CYTH-like_dom_sf"/>
</dbReference>
<organism evidence="2 3">
    <name type="scientific">Paludisphaera mucosa</name>
    <dbReference type="NCBI Taxonomy" id="3030827"/>
    <lineage>
        <taxon>Bacteria</taxon>
        <taxon>Pseudomonadati</taxon>
        <taxon>Planctomycetota</taxon>
        <taxon>Planctomycetia</taxon>
        <taxon>Isosphaerales</taxon>
        <taxon>Isosphaeraceae</taxon>
        <taxon>Paludisphaera</taxon>
    </lineage>
</organism>
<dbReference type="PANTHER" id="PTHR21028:SF2">
    <property type="entry name" value="CYTH DOMAIN-CONTAINING PROTEIN"/>
    <property type="match status" value="1"/>
</dbReference>
<dbReference type="Pfam" id="PF01928">
    <property type="entry name" value="CYTH"/>
    <property type="match status" value="1"/>
</dbReference>
<dbReference type="NCBIfam" id="TIGR00318">
    <property type="entry name" value="cyaB"/>
    <property type="match status" value="1"/>
</dbReference>
<dbReference type="Gene3D" id="2.40.320.10">
    <property type="entry name" value="Hypothetical Protein Pfu-838710-001"/>
    <property type="match status" value="1"/>
</dbReference>
<dbReference type="RefSeq" id="WP_277861621.1">
    <property type="nucleotide sequence ID" value="NZ_JARRAG010000002.1"/>
</dbReference>
<evidence type="ECO:0000313" key="3">
    <source>
        <dbReference type="Proteomes" id="UP001216907"/>
    </source>
</evidence>
<reference evidence="2 3" key="1">
    <citation type="submission" date="2023-03" db="EMBL/GenBank/DDBJ databases">
        <title>Paludisphaera mucosa sp. nov. a novel planctomycete from northern fen.</title>
        <authorList>
            <person name="Ivanova A."/>
        </authorList>
    </citation>
    <scope>NUCLEOTIDE SEQUENCE [LARGE SCALE GENOMIC DNA]</scope>
    <source>
        <strain evidence="2 3">Pla2</strain>
    </source>
</reference>
<sequence>MGYEVEVKYRDVDHDALRRALAALGAEERGTVDEEDSYLNHPARDFAVTNEAFRIRRVGGDNRVTYKGPKEAGPTKTREEIEIPFDAGPERHEQLARLFDRLGFRRVAVVRKRRTSFHLRFDGHDLETTLDRAEGLGDFAEVEALAHGRDDLPRAQQAVLGLAAKLGLTEVEPRSYLRMLLEKRRQARP</sequence>
<comment type="caution">
    <text evidence="2">The sequence shown here is derived from an EMBL/GenBank/DDBJ whole genome shotgun (WGS) entry which is preliminary data.</text>
</comment>
<dbReference type="CDD" id="cd07890">
    <property type="entry name" value="CYTH-like_AC_IV-like"/>
    <property type="match status" value="1"/>
</dbReference>
<name>A0ABT6FCP9_9BACT</name>
<dbReference type="PROSITE" id="PS51707">
    <property type="entry name" value="CYTH"/>
    <property type="match status" value="1"/>
</dbReference>
<evidence type="ECO:0000259" key="1">
    <source>
        <dbReference type="PROSITE" id="PS51707"/>
    </source>
</evidence>
<gene>
    <name evidence="2" type="primary">cyaB</name>
    <name evidence="2" type="ORF">PZE19_15915</name>
</gene>
<dbReference type="InterPro" id="IPR008173">
    <property type="entry name" value="Adenylyl_cyclase_CyaB"/>
</dbReference>
<protein>
    <submittedName>
        <fullName evidence="2">Class IV adenylate cyclase</fullName>
    </submittedName>
</protein>
<dbReference type="SUPFAM" id="SSF55154">
    <property type="entry name" value="CYTH-like phosphatases"/>
    <property type="match status" value="1"/>
</dbReference>
<keyword evidence="3" id="KW-1185">Reference proteome</keyword>
<proteinExistence type="predicted"/>
<evidence type="ECO:0000313" key="2">
    <source>
        <dbReference type="EMBL" id="MDG3005276.1"/>
    </source>
</evidence>
<dbReference type="InterPro" id="IPR023577">
    <property type="entry name" value="CYTH_domain"/>
</dbReference>